<evidence type="ECO:0000256" key="1">
    <source>
        <dbReference type="SAM" id="Phobius"/>
    </source>
</evidence>
<dbReference type="InterPro" id="IPR045584">
    <property type="entry name" value="Pilin-like"/>
</dbReference>
<name>A0A6V8SQT7_9CLOT</name>
<proteinExistence type="predicted"/>
<organism evidence="2 3">
    <name type="scientific">Clostridium fungisolvens</name>
    <dbReference type="NCBI Taxonomy" id="1604897"/>
    <lineage>
        <taxon>Bacteria</taxon>
        <taxon>Bacillati</taxon>
        <taxon>Bacillota</taxon>
        <taxon>Clostridia</taxon>
        <taxon>Eubacteriales</taxon>
        <taxon>Clostridiaceae</taxon>
        <taxon>Clostridium</taxon>
    </lineage>
</organism>
<keyword evidence="1" id="KW-0812">Transmembrane</keyword>
<dbReference type="RefSeq" id="WP_183278935.1">
    <property type="nucleotide sequence ID" value="NZ_BLZR01000001.1"/>
</dbReference>
<dbReference type="SUPFAM" id="SSF54523">
    <property type="entry name" value="Pili subunits"/>
    <property type="match status" value="1"/>
</dbReference>
<dbReference type="NCBIfam" id="TIGR02532">
    <property type="entry name" value="IV_pilin_GFxxxE"/>
    <property type="match status" value="1"/>
</dbReference>
<dbReference type="Gene3D" id="3.30.700.10">
    <property type="entry name" value="Glycoprotein, Type 4 Pilin"/>
    <property type="match status" value="1"/>
</dbReference>
<dbReference type="PROSITE" id="PS00409">
    <property type="entry name" value="PROKAR_NTER_METHYL"/>
    <property type="match status" value="1"/>
</dbReference>
<evidence type="ECO:0008006" key="4">
    <source>
        <dbReference type="Google" id="ProtNLM"/>
    </source>
</evidence>
<accession>A0A6V8SQT7</accession>
<dbReference type="InterPro" id="IPR012902">
    <property type="entry name" value="N_methyl_site"/>
</dbReference>
<dbReference type="Pfam" id="PF07963">
    <property type="entry name" value="N_methyl"/>
    <property type="match status" value="1"/>
</dbReference>
<dbReference type="AlphaFoldDB" id="A0A6V8SQT7"/>
<keyword evidence="3" id="KW-1185">Reference proteome</keyword>
<gene>
    <name evidence="2" type="ORF">bsdtw1_03726</name>
</gene>
<evidence type="ECO:0000313" key="2">
    <source>
        <dbReference type="EMBL" id="GFP77568.1"/>
    </source>
</evidence>
<reference evidence="2 3" key="1">
    <citation type="submission" date="2020-07" db="EMBL/GenBank/DDBJ databases">
        <title>A new beta-1,3-glucan-decomposing anaerobic bacterium isolated from anoxic soil subjected to biological soil disinfestation.</title>
        <authorList>
            <person name="Ueki A."/>
            <person name="Tonouchi A."/>
        </authorList>
    </citation>
    <scope>NUCLEOTIDE SEQUENCE [LARGE SCALE GENOMIC DNA]</scope>
    <source>
        <strain evidence="2 3">TW1</strain>
    </source>
</reference>
<evidence type="ECO:0000313" key="3">
    <source>
        <dbReference type="Proteomes" id="UP000580568"/>
    </source>
</evidence>
<comment type="caution">
    <text evidence="2">The sequence shown here is derived from an EMBL/GenBank/DDBJ whole genome shotgun (WGS) entry which is preliminary data.</text>
</comment>
<dbReference type="PANTHER" id="PTHR30093">
    <property type="entry name" value="GENERAL SECRETION PATHWAY PROTEIN G"/>
    <property type="match status" value="1"/>
</dbReference>
<sequence length="142" mass="15032">MSNALTSRLKKKKKGFTLIELIIVIAIIAILAAIAIPSFTQIREKSKVKVDEASSDTIKKAVITLLTDGTIKQDSATDGTFDISVDASGTVQVSTPVGLTSGSATTIASYFKDIKSPQESGKTKFNVKISHTDETVTVVATN</sequence>
<keyword evidence="1" id="KW-0472">Membrane</keyword>
<dbReference type="EMBL" id="BLZR01000001">
    <property type="protein sequence ID" value="GFP77568.1"/>
    <property type="molecule type" value="Genomic_DNA"/>
</dbReference>
<keyword evidence="1" id="KW-1133">Transmembrane helix</keyword>
<protein>
    <recommendedName>
        <fullName evidence="4">Prepilin-type N-terminal cleavage/methylation domain-containing protein</fullName>
    </recommendedName>
</protein>
<feature type="transmembrane region" description="Helical" evidence="1">
    <location>
        <begin position="21"/>
        <end position="39"/>
    </location>
</feature>
<dbReference type="Proteomes" id="UP000580568">
    <property type="component" value="Unassembled WGS sequence"/>
</dbReference>